<evidence type="ECO:0000256" key="3">
    <source>
        <dbReference type="ARBA" id="ARBA00022679"/>
    </source>
</evidence>
<dbReference type="PANTHER" id="PTHR47634">
    <property type="entry name" value="PROTEIN KINASE DOMAIN-CONTAINING PROTEIN-RELATED"/>
    <property type="match status" value="1"/>
</dbReference>
<feature type="binding site" evidence="9">
    <location>
        <position position="86"/>
    </location>
    <ligand>
        <name>ATP</name>
        <dbReference type="ChEBI" id="CHEBI:30616"/>
    </ligand>
</feature>
<keyword evidence="5" id="KW-0418">Kinase</keyword>
<feature type="compositionally biased region" description="Polar residues" evidence="10">
    <location>
        <begin position="9"/>
        <end position="18"/>
    </location>
</feature>
<dbReference type="InterPro" id="IPR017441">
    <property type="entry name" value="Protein_kinase_ATP_BS"/>
</dbReference>
<evidence type="ECO:0000256" key="1">
    <source>
        <dbReference type="ARBA" id="ARBA00012513"/>
    </source>
</evidence>
<sequence>MWSIGLSPKESNNKTTINKPKKHFSPKTPSSDDQEPGHYYKGGYHPVQKGEIFNKRYKALCKIGWGFFSTVWLAHDSLKGLFVAFKIVKSEQIFTQAARDEIQLLKKVTQQDQSKNSKVIRILDSFVHLGSNGKHVCMVFEFLDGTTLLTLIKKYEYKGIPIPLLKNICRQVLIGLDFLHAKCKIIHTDMKPENVMIYQESDVLSDSIKGKIRKSGFDVDKILSYNKRRQIGILQTKKLKQRPKKKMYQNILKRNTQSANIRKKKLPLYKKRNVTRLKKQPHSKLKIRNKNSSKKKLNFQNHEMIQNHSKNPFYQELALLNHKILDLEILLDKETYEDLIPIGKSYIFNQSSKSSLKKNDVNEEDKEKSKGKEKEKKENYKENGIKDKKSIPTKKSTTKCKIIDLGNACWIQKHFTSEIQTREYRSPEVILGHEYDQSADIWSLGCMIFELLTGDVLFNPNEGSDYSDAEDHLALIMELLGKIPKDILITGKKSYKFVERSGNLRHIKKLEFWSLKNVFMTKYKFNEQKAKEMSDFLTPMFEYDIKKRITAKQLLNHPWMKRRLKKK</sequence>
<dbReference type="GO" id="GO:0000245">
    <property type="term" value="P:spliceosomal complex assembly"/>
    <property type="evidence" value="ECO:0007669"/>
    <property type="project" value="TreeGrafter"/>
</dbReference>
<dbReference type="GO" id="GO:0004674">
    <property type="term" value="F:protein serine/threonine kinase activity"/>
    <property type="evidence" value="ECO:0007669"/>
    <property type="project" value="UniProtKB-KW"/>
</dbReference>
<dbReference type="AlphaFoldDB" id="A0AAV7ZD97"/>
<dbReference type="InterPro" id="IPR051334">
    <property type="entry name" value="SRPK"/>
</dbReference>
<gene>
    <name evidence="12" type="ORF">M0812_14911</name>
</gene>
<keyword evidence="6 9" id="KW-0067">ATP-binding</keyword>
<comment type="catalytic activity">
    <reaction evidence="8">
        <text>L-seryl-[protein] + ATP = O-phospho-L-seryl-[protein] + ADP + H(+)</text>
        <dbReference type="Rhea" id="RHEA:17989"/>
        <dbReference type="Rhea" id="RHEA-COMP:9863"/>
        <dbReference type="Rhea" id="RHEA-COMP:11604"/>
        <dbReference type="ChEBI" id="CHEBI:15378"/>
        <dbReference type="ChEBI" id="CHEBI:29999"/>
        <dbReference type="ChEBI" id="CHEBI:30616"/>
        <dbReference type="ChEBI" id="CHEBI:83421"/>
        <dbReference type="ChEBI" id="CHEBI:456216"/>
        <dbReference type="EC" id="2.7.11.1"/>
    </reaction>
</comment>
<feature type="region of interest" description="Disordered" evidence="10">
    <location>
        <begin position="357"/>
        <end position="390"/>
    </location>
</feature>
<evidence type="ECO:0000256" key="10">
    <source>
        <dbReference type="SAM" id="MobiDB-lite"/>
    </source>
</evidence>
<evidence type="ECO:0000256" key="8">
    <source>
        <dbReference type="ARBA" id="ARBA00048679"/>
    </source>
</evidence>
<proteinExistence type="predicted"/>
<keyword evidence="2" id="KW-0723">Serine/threonine-protein kinase</keyword>
<dbReference type="EC" id="2.7.11.1" evidence="1"/>
<evidence type="ECO:0000259" key="11">
    <source>
        <dbReference type="PROSITE" id="PS50011"/>
    </source>
</evidence>
<evidence type="ECO:0000256" key="7">
    <source>
        <dbReference type="ARBA" id="ARBA00047899"/>
    </source>
</evidence>
<keyword evidence="3" id="KW-0808">Transferase</keyword>
<protein>
    <recommendedName>
        <fullName evidence="1">non-specific serine/threonine protein kinase</fullName>
        <ecNumber evidence="1">2.7.11.1</ecNumber>
    </recommendedName>
</protein>
<dbReference type="InterPro" id="IPR008271">
    <property type="entry name" value="Ser/Thr_kinase_AS"/>
</dbReference>
<dbReference type="Gene3D" id="3.30.200.20">
    <property type="entry name" value="Phosphorylase Kinase, domain 1"/>
    <property type="match status" value="1"/>
</dbReference>
<evidence type="ECO:0000256" key="2">
    <source>
        <dbReference type="ARBA" id="ARBA00022527"/>
    </source>
</evidence>
<dbReference type="PANTHER" id="PTHR47634:SF9">
    <property type="entry name" value="PROTEIN KINASE DOMAIN-CONTAINING PROTEIN-RELATED"/>
    <property type="match status" value="1"/>
</dbReference>
<keyword evidence="4 9" id="KW-0547">Nucleotide-binding</keyword>
<reference evidence="12" key="1">
    <citation type="submission" date="2022-08" db="EMBL/GenBank/DDBJ databases">
        <title>Novel sulphate-reducing endosymbionts in the free-living metamonad Anaeramoeba.</title>
        <authorList>
            <person name="Jerlstrom-Hultqvist J."/>
            <person name="Cepicka I."/>
            <person name="Gallot-Lavallee L."/>
            <person name="Salas-Leiva D."/>
            <person name="Curtis B.A."/>
            <person name="Zahonova K."/>
            <person name="Pipaliya S."/>
            <person name="Dacks J."/>
            <person name="Roger A.J."/>
        </authorList>
    </citation>
    <scope>NUCLEOTIDE SEQUENCE</scope>
    <source>
        <strain evidence="12">Busselton2</strain>
    </source>
</reference>
<dbReference type="InterPro" id="IPR000719">
    <property type="entry name" value="Prot_kinase_dom"/>
</dbReference>
<dbReference type="FunFam" id="1.10.510.10:FF:000339">
    <property type="entry name" value="Serine/threonine-protein kinase SRPK-like protein"/>
    <property type="match status" value="1"/>
</dbReference>
<comment type="caution">
    <text evidence="12">The sequence shown here is derived from an EMBL/GenBank/DDBJ whole genome shotgun (WGS) entry which is preliminary data.</text>
</comment>
<dbReference type="SUPFAM" id="SSF56112">
    <property type="entry name" value="Protein kinase-like (PK-like)"/>
    <property type="match status" value="1"/>
</dbReference>
<dbReference type="Gene3D" id="1.10.510.10">
    <property type="entry name" value="Transferase(Phosphotransferase) domain 1"/>
    <property type="match status" value="2"/>
</dbReference>
<dbReference type="Pfam" id="PF00069">
    <property type="entry name" value="Pkinase"/>
    <property type="match status" value="2"/>
</dbReference>
<accession>A0AAV7ZD97</accession>
<dbReference type="InterPro" id="IPR011009">
    <property type="entry name" value="Kinase-like_dom_sf"/>
</dbReference>
<evidence type="ECO:0000313" key="13">
    <source>
        <dbReference type="Proteomes" id="UP001146793"/>
    </source>
</evidence>
<evidence type="ECO:0000256" key="5">
    <source>
        <dbReference type="ARBA" id="ARBA00022777"/>
    </source>
</evidence>
<feature type="domain" description="Protein kinase" evidence="11">
    <location>
        <begin position="57"/>
        <end position="560"/>
    </location>
</feature>
<evidence type="ECO:0000256" key="6">
    <source>
        <dbReference type="ARBA" id="ARBA00022840"/>
    </source>
</evidence>
<dbReference type="PROSITE" id="PS00107">
    <property type="entry name" value="PROTEIN_KINASE_ATP"/>
    <property type="match status" value="1"/>
</dbReference>
<evidence type="ECO:0000256" key="4">
    <source>
        <dbReference type="ARBA" id="ARBA00022741"/>
    </source>
</evidence>
<dbReference type="GO" id="GO:0005524">
    <property type="term" value="F:ATP binding"/>
    <property type="evidence" value="ECO:0007669"/>
    <property type="project" value="UniProtKB-UniRule"/>
</dbReference>
<evidence type="ECO:0000256" key="9">
    <source>
        <dbReference type="PROSITE-ProRule" id="PRU10141"/>
    </source>
</evidence>
<evidence type="ECO:0000313" key="12">
    <source>
        <dbReference type="EMBL" id="KAJ3438896.1"/>
    </source>
</evidence>
<dbReference type="SMART" id="SM00220">
    <property type="entry name" value="S_TKc"/>
    <property type="match status" value="1"/>
</dbReference>
<dbReference type="PROSITE" id="PS00108">
    <property type="entry name" value="PROTEIN_KINASE_ST"/>
    <property type="match status" value="1"/>
</dbReference>
<dbReference type="EMBL" id="JANTQA010000032">
    <property type="protein sequence ID" value="KAJ3438896.1"/>
    <property type="molecule type" value="Genomic_DNA"/>
</dbReference>
<dbReference type="PROSITE" id="PS50011">
    <property type="entry name" value="PROTEIN_KINASE_DOM"/>
    <property type="match status" value="1"/>
</dbReference>
<organism evidence="12 13">
    <name type="scientific">Anaeramoeba flamelloides</name>
    <dbReference type="NCBI Taxonomy" id="1746091"/>
    <lineage>
        <taxon>Eukaryota</taxon>
        <taxon>Metamonada</taxon>
        <taxon>Anaeramoebidae</taxon>
        <taxon>Anaeramoeba</taxon>
    </lineage>
</organism>
<comment type="catalytic activity">
    <reaction evidence="7">
        <text>L-threonyl-[protein] + ATP = O-phospho-L-threonyl-[protein] + ADP + H(+)</text>
        <dbReference type="Rhea" id="RHEA:46608"/>
        <dbReference type="Rhea" id="RHEA-COMP:11060"/>
        <dbReference type="Rhea" id="RHEA-COMP:11605"/>
        <dbReference type="ChEBI" id="CHEBI:15378"/>
        <dbReference type="ChEBI" id="CHEBI:30013"/>
        <dbReference type="ChEBI" id="CHEBI:30616"/>
        <dbReference type="ChEBI" id="CHEBI:61977"/>
        <dbReference type="ChEBI" id="CHEBI:456216"/>
        <dbReference type="EC" id="2.7.11.1"/>
    </reaction>
</comment>
<name>A0AAV7ZD97_9EUKA</name>
<dbReference type="GO" id="GO:0050684">
    <property type="term" value="P:regulation of mRNA processing"/>
    <property type="evidence" value="ECO:0007669"/>
    <property type="project" value="TreeGrafter"/>
</dbReference>
<feature type="region of interest" description="Disordered" evidence="10">
    <location>
        <begin position="1"/>
        <end position="40"/>
    </location>
</feature>
<dbReference type="Proteomes" id="UP001146793">
    <property type="component" value="Unassembled WGS sequence"/>
</dbReference>